<dbReference type="GeneID" id="63821096"/>
<dbReference type="RefSeq" id="XP_040766678.1">
    <property type="nucleotide sequence ID" value="XM_040904066.1"/>
</dbReference>
<dbReference type="EMBL" id="KV427613">
    <property type="protein sequence ID" value="KZT08938.1"/>
    <property type="molecule type" value="Genomic_DNA"/>
</dbReference>
<dbReference type="OrthoDB" id="2104739at2759"/>
<sequence>MSGTRKPTKLDAKKFNCHDPHIVSIYTVFFEVQDELARKVTAELPTSDRTSLELVRLFGHLLAEAPTCTAQYNLAREILSAPSKPGKLKIGAQVLAAVGDKHYKVFSYVSVRNLQLTSVGLFFPPHNYAVRRNRGPTPNPSNHSSRPSYDRKKEEILPLLNPNKLDHRGAKTAALLRDDDRCIVTRKFDSTIFEQSSDEFQAKLLAAKQPLCITECCHIFPESTNCDIDDKSTVEYAADVWTIIERFGYPELRAELEGEEIHSLKNIDTRHRTNNPNMVFIGYGFPREVQFKTIDERFDLPDSRLLKLHATCCKVAWMSGAAGYMNELDRKRDDYNPYEHVPADTLFALLSGLPTAPVDKALNQLIETLSCHSDEQHLYLV</sequence>
<evidence type="ECO:0000313" key="2">
    <source>
        <dbReference type="EMBL" id="KZT08938.1"/>
    </source>
</evidence>
<evidence type="ECO:0000313" key="3">
    <source>
        <dbReference type="Proteomes" id="UP000076871"/>
    </source>
</evidence>
<evidence type="ECO:0000256" key="1">
    <source>
        <dbReference type="SAM" id="MobiDB-lite"/>
    </source>
</evidence>
<feature type="region of interest" description="Disordered" evidence="1">
    <location>
        <begin position="130"/>
        <end position="153"/>
    </location>
</feature>
<name>A0A165FGK4_9APHY</name>
<reference evidence="2 3" key="1">
    <citation type="journal article" date="2016" name="Mol. Biol. Evol.">
        <title>Comparative Genomics of Early-Diverging Mushroom-Forming Fungi Provides Insights into the Origins of Lignocellulose Decay Capabilities.</title>
        <authorList>
            <person name="Nagy L.G."/>
            <person name="Riley R."/>
            <person name="Tritt A."/>
            <person name="Adam C."/>
            <person name="Daum C."/>
            <person name="Floudas D."/>
            <person name="Sun H."/>
            <person name="Yadav J.S."/>
            <person name="Pangilinan J."/>
            <person name="Larsson K.H."/>
            <person name="Matsuura K."/>
            <person name="Barry K."/>
            <person name="Labutti K."/>
            <person name="Kuo R."/>
            <person name="Ohm R.A."/>
            <person name="Bhattacharya S.S."/>
            <person name="Shirouzu T."/>
            <person name="Yoshinaga Y."/>
            <person name="Martin F.M."/>
            <person name="Grigoriev I.V."/>
            <person name="Hibbett D.S."/>
        </authorList>
    </citation>
    <scope>NUCLEOTIDE SEQUENCE [LARGE SCALE GENOMIC DNA]</scope>
    <source>
        <strain evidence="2 3">93-53</strain>
    </source>
</reference>
<proteinExistence type="predicted"/>
<accession>A0A165FGK4</accession>
<keyword evidence="3" id="KW-1185">Reference proteome</keyword>
<evidence type="ECO:0008006" key="4">
    <source>
        <dbReference type="Google" id="ProtNLM"/>
    </source>
</evidence>
<dbReference type="AlphaFoldDB" id="A0A165FGK4"/>
<protein>
    <recommendedName>
        <fullName evidence="4">HNH nuclease domain-containing protein</fullName>
    </recommendedName>
</protein>
<gene>
    <name evidence="2" type="ORF">LAESUDRAFT_647665</name>
</gene>
<organism evidence="2 3">
    <name type="scientific">Laetiporus sulphureus 93-53</name>
    <dbReference type="NCBI Taxonomy" id="1314785"/>
    <lineage>
        <taxon>Eukaryota</taxon>
        <taxon>Fungi</taxon>
        <taxon>Dikarya</taxon>
        <taxon>Basidiomycota</taxon>
        <taxon>Agaricomycotina</taxon>
        <taxon>Agaricomycetes</taxon>
        <taxon>Polyporales</taxon>
        <taxon>Laetiporus</taxon>
    </lineage>
</organism>
<dbReference type="Proteomes" id="UP000076871">
    <property type="component" value="Unassembled WGS sequence"/>
</dbReference>
<dbReference type="InParanoid" id="A0A165FGK4"/>
<dbReference type="STRING" id="1314785.A0A165FGK4"/>